<dbReference type="EMBL" id="SLZQ01000002">
    <property type="protein sequence ID" value="TCS38548.1"/>
    <property type="molecule type" value="Genomic_DNA"/>
</dbReference>
<dbReference type="AlphaFoldDB" id="A0A4R3HZ78"/>
<dbReference type="RefSeq" id="WP_132257617.1">
    <property type="nucleotide sequence ID" value="NZ_SLZQ01000002.1"/>
</dbReference>
<evidence type="ECO:0000313" key="3">
    <source>
        <dbReference type="EMBL" id="TCS38548.1"/>
    </source>
</evidence>
<sequence>MFNKLLLISALAALAMASSAQAAPLAVDGSLADWNVVLKDSASSTPASQFATVTAPAGAKLLGYAIEDQNDINNDIFLGPHYGGQNYDVEFMAVAYQAGKVFLTIATGQRPDNGLQYYSPGDIRIVDNNNKVYGIEVGGGSGNASIKQGAITEGATGTTYTLNSNGFTVSVANAAPAQTAGSIWSNVNWIASPIAGETDSVQFTTGVNSVNLGTADYIYTRDSLTNQHAVIELSFDLSMFNDATSLDFFWAPSCNNDLLSVHADLSQVPEPATLALFGLGMLGLARRRRAAK</sequence>
<dbReference type="NCBIfam" id="TIGR02595">
    <property type="entry name" value="PEP_CTERM"/>
    <property type="match status" value="1"/>
</dbReference>
<keyword evidence="1" id="KW-0732">Signal</keyword>
<feature type="domain" description="Ice-binding protein C-terminal" evidence="2">
    <location>
        <begin position="267"/>
        <end position="289"/>
    </location>
</feature>
<evidence type="ECO:0000256" key="1">
    <source>
        <dbReference type="SAM" id="SignalP"/>
    </source>
</evidence>
<dbReference type="Pfam" id="PF07589">
    <property type="entry name" value="PEP-CTERM"/>
    <property type="match status" value="1"/>
</dbReference>
<evidence type="ECO:0000259" key="2">
    <source>
        <dbReference type="Pfam" id="PF07589"/>
    </source>
</evidence>
<gene>
    <name evidence="3" type="ORF">EDC30_102287</name>
</gene>
<accession>A0A4R3HZ78</accession>
<dbReference type="OrthoDB" id="9787507at2"/>
<keyword evidence="4" id="KW-1185">Reference proteome</keyword>
<name>A0A4R3HZ78_PAULE</name>
<feature type="signal peptide" evidence="1">
    <location>
        <begin position="1"/>
        <end position="22"/>
    </location>
</feature>
<organism evidence="3 4">
    <name type="scientific">Paucimonas lemoignei</name>
    <name type="common">Pseudomonas lemoignei</name>
    <dbReference type="NCBI Taxonomy" id="29443"/>
    <lineage>
        <taxon>Bacteria</taxon>
        <taxon>Pseudomonadati</taxon>
        <taxon>Pseudomonadota</taxon>
        <taxon>Betaproteobacteria</taxon>
        <taxon>Burkholderiales</taxon>
        <taxon>Burkholderiaceae</taxon>
        <taxon>Paucimonas</taxon>
    </lineage>
</organism>
<proteinExistence type="predicted"/>
<dbReference type="InterPro" id="IPR013424">
    <property type="entry name" value="Ice-binding_C"/>
</dbReference>
<evidence type="ECO:0000313" key="4">
    <source>
        <dbReference type="Proteomes" id="UP000295382"/>
    </source>
</evidence>
<protein>
    <submittedName>
        <fullName evidence="3">Putative secreted protein with PEP-CTERM sorting signal/MYXO-CTERM domain-containing protein</fullName>
    </submittedName>
</protein>
<dbReference type="Proteomes" id="UP000295382">
    <property type="component" value="Unassembled WGS sequence"/>
</dbReference>
<comment type="caution">
    <text evidence="3">The sequence shown here is derived from an EMBL/GenBank/DDBJ whole genome shotgun (WGS) entry which is preliminary data.</text>
</comment>
<feature type="chain" id="PRO_5020223472" evidence="1">
    <location>
        <begin position="23"/>
        <end position="292"/>
    </location>
</feature>
<reference evidence="3 4" key="1">
    <citation type="submission" date="2019-03" db="EMBL/GenBank/DDBJ databases">
        <title>Genomic Encyclopedia of Type Strains, Phase IV (KMG-IV): sequencing the most valuable type-strain genomes for metagenomic binning, comparative biology and taxonomic classification.</title>
        <authorList>
            <person name="Goeker M."/>
        </authorList>
    </citation>
    <scope>NUCLEOTIDE SEQUENCE [LARGE SCALE GENOMIC DNA]</scope>
    <source>
        <strain evidence="3 4">DSM 7445</strain>
    </source>
</reference>